<feature type="domain" description="Enoyl reductase (ER)" evidence="2">
    <location>
        <begin position="10"/>
        <end position="321"/>
    </location>
</feature>
<dbReference type="Pfam" id="PF08240">
    <property type="entry name" value="ADH_N"/>
    <property type="match status" value="1"/>
</dbReference>
<dbReference type="InterPro" id="IPR020843">
    <property type="entry name" value="ER"/>
</dbReference>
<feature type="transmembrane region" description="Helical" evidence="1">
    <location>
        <begin position="148"/>
        <end position="167"/>
    </location>
</feature>
<keyword evidence="1" id="KW-0472">Membrane</keyword>
<dbReference type="CDD" id="cd08288">
    <property type="entry name" value="MDR_yhdh"/>
    <property type="match status" value="1"/>
</dbReference>
<dbReference type="Gene3D" id="3.40.50.720">
    <property type="entry name" value="NAD(P)-binding Rossmann-like Domain"/>
    <property type="match status" value="1"/>
</dbReference>
<dbReference type="Pfam" id="PF00107">
    <property type="entry name" value="ADH_zinc_N"/>
    <property type="match status" value="1"/>
</dbReference>
<keyword evidence="1" id="KW-0812">Transmembrane</keyword>
<dbReference type="NCBIfam" id="TIGR02823">
    <property type="entry name" value="oxido_YhdH"/>
    <property type="match status" value="1"/>
</dbReference>
<sequence length="325" mass="33451">MFRAIVVAEDLPAALTEIDDDSLPDAEVSIDVLFSSINYKDGLALRGKGSIVRTLPLVPGIDLVGTVTASKSPRFTPGDRVVLNGDGIGETRFGGLAERAKVRPDALLLLPRAITPERAAAIGTAGFAAMIAVLALGDAEVSPSDGPVLVTGAAGGVGSIAIALLAARGYTVTASTGRLEEHGAYLRTLGASDVIDRAEFSEPGKPLQTQRFAGAIDSVGSATLANVLAQTKYKGTVVACGLAQGSDLPVTVLPFILRAVTLTGANSVNAPIELRERAWAALAEELDGVLLDSMTTTVGLAEVFGVADRILAGTVRGRTVVDVRR</sequence>
<dbReference type="OrthoDB" id="9782155at2"/>
<dbReference type="GO" id="GO:0043957">
    <property type="term" value="F:acryloyl-CoA reductase (NADPH) activity"/>
    <property type="evidence" value="ECO:0007669"/>
    <property type="project" value="TreeGrafter"/>
</dbReference>
<reference evidence="3 4" key="1">
    <citation type="submission" date="2017-04" db="EMBL/GenBank/DDBJ databases">
        <title>Comparative genome analysis of Subtercola boreus.</title>
        <authorList>
            <person name="Cho Y.-J."/>
            <person name="Cho A."/>
            <person name="Kim O.-S."/>
            <person name="Lee J.-I."/>
        </authorList>
    </citation>
    <scope>NUCLEOTIDE SEQUENCE [LARGE SCALE GENOMIC DNA]</scope>
    <source>
        <strain evidence="3 4">P28004</strain>
    </source>
</reference>
<dbReference type="PANTHER" id="PTHR43677">
    <property type="entry name" value="SHORT-CHAIN DEHYDROGENASE/REDUCTASE"/>
    <property type="match status" value="1"/>
</dbReference>
<gene>
    <name evidence="3" type="ORF">B7R25_00930</name>
</gene>
<feature type="transmembrane region" description="Helical" evidence="1">
    <location>
        <begin position="119"/>
        <end position="136"/>
    </location>
</feature>
<dbReference type="SUPFAM" id="SSF50129">
    <property type="entry name" value="GroES-like"/>
    <property type="match status" value="1"/>
</dbReference>
<evidence type="ECO:0000256" key="1">
    <source>
        <dbReference type="SAM" id="Phobius"/>
    </source>
</evidence>
<dbReference type="RefSeq" id="WP_116417099.1">
    <property type="nucleotide sequence ID" value="NZ_NBXC01000002.1"/>
</dbReference>
<dbReference type="PANTHER" id="PTHR43677:SF1">
    <property type="entry name" value="ACRYLYL-COA REDUCTASE ACUI-RELATED"/>
    <property type="match status" value="1"/>
</dbReference>
<comment type="caution">
    <text evidence="3">The sequence shown here is derived from an EMBL/GenBank/DDBJ whole genome shotgun (WGS) entry which is preliminary data.</text>
</comment>
<evidence type="ECO:0000259" key="2">
    <source>
        <dbReference type="SMART" id="SM00829"/>
    </source>
</evidence>
<dbReference type="InterPro" id="IPR036291">
    <property type="entry name" value="NAD(P)-bd_dom_sf"/>
</dbReference>
<organism evidence="3 4">
    <name type="scientific">Subtercola boreus</name>
    <dbReference type="NCBI Taxonomy" id="120213"/>
    <lineage>
        <taxon>Bacteria</taxon>
        <taxon>Bacillati</taxon>
        <taxon>Actinomycetota</taxon>
        <taxon>Actinomycetes</taxon>
        <taxon>Micrococcales</taxon>
        <taxon>Microbacteriaceae</taxon>
        <taxon>Subtercola</taxon>
    </lineage>
</organism>
<protein>
    <submittedName>
        <fullName evidence="3">Oxidoreductase</fullName>
    </submittedName>
</protein>
<evidence type="ECO:0000313" key="4">
    <source>
        <dbReference type="Proteomes" id="UP000257080"/>
    </source>
</evidence>
<dbReference type="EMBL" id="NBXE01000002">
    <property type="protein sequence ID" value="RFA29582.1"/>
    <property type="molecule type" value="Genomic_DNA"/>
</dbReference>
<dbReference type="Proteomes" id="UP000257080">
    <property type="component" value="Unassembled WGS sequence"/>
</dbReference>
<dbReference type="SUPFAM" id="SSF51735">
    <property type="entry name" value="NAD(P)-binding Rossmann-fold domains"/>
    <property type="match status" value="1"/>
</dbReference>
<name>A0A3E0WE37_9MICO</name>
<dbReference type="InterPro" id="IPR014188">
    <property type="entry name" value="Acrylyl-CoA_reductase_AcuI"/>
</dbReference>
<dbReference type="AlphaFoldDB" id="A0A3E0WE37"/>
<dbReference type="Gene3D" id="3.90.180.10">
    <property type="entry name" value="Medium-chain alcohol dehydrogenases, catalytic domain"/>
    <property type="match status" value="1"/>
</dbReference>
<proteinExistence type="predicted"/>
<dbReference type="InterPro" id="IPR013149">
    <property type="entry name" value="ADH-like_C"/>
</dbReference>
<evidence type="ECO:0000313" key="3">
    <source>
        <dbReference type="EMBL" id="RFA29582.1"/>
    </source>
</evidence>
<dbReference type="InterPro" id="IPR011032">
    <property type="entry name" value="GroES-like_sf"/>
</dbReference>
<dbReference type="SMART" id="SM00829">
    <property type="entry name" value="PKS_ER"/>
    <property type="match status" value="1"/>
</dbReference>
<dbReference type="InterPro" id="IPR013154">
    <property type="entry name" value="ADH-like_N"/>
</dbReference>
<dbReference type="InterPro" id="IPR051397">
    <property type="entry name" value="Zn-ADH-like_protein"/>
</dbReference>
<keyword evidence="1" id="KW-1133">Transmembrane helix</keyword>
<accession>A0A3E0WE37</accession>